<sequence>MYREITVVAVEFAGKEADQLGLVHVRGKFRPCSVRFGEETAVLGGKLRNGEEIVKLAFEFVKRLKDVFERADGLNGRLRFFLVVPEIGTRHDLFDPCKLFFAFLDLQKPGKMLKSFQSFLSPGFDFINSHVKFLW</sequence>
<evidence type="ECO:0000313" key="1">
    <source>
        <dbReference type="EMBL" id="MPN50345.1"/>
    </source>
</evidence>
<dbReference type="EMBL" id="VSSQ01114444">
    <property type="protein sequence ID" value="MPN50345.1"/>
    <property type="molecule type" value="Genomic_DNA"/>
</dbReference>
<gene>
    <name evidence="1" type="ORF">SDC9_197971</name>
</gene>
<comment type="caution">
    <text evidence="1">The sequence shown here is derived from an EMBL/GenBank/DDBJ whole genome shotgun (WGS) entry which is preliminary data.</text>
</comment>
<reference evidence="1" key="1">
    <citation type="submission" date="2019-08" db="EMBL/GenBank/DDBJ databases">
        <authorList>
            <person name="Kucharzyk K."/>
            <person name="Murdoch R.W."/>
            <person name="Higgins S."/>
            <person name="Loffler F."/>
        </authorList>
    </citation>
    <scope>NUCLEOTIDE SEQUENCE</scope>
</reference>
<proteinExistence type="predicted"/>
<name>A0A645IGD8_9ZZZZ</name>
<organism evidence="1">
    <name type="scientific">bioreactor metagenome</name>
    <dbReference type="NCBI Taxonomy" id="1076179"/>
    <lineage>
        <taxon>unclassified sequences</taxon>
        <taxon>metagenomes</taxon>
        <taxon>ecological metagenomes</taxon>
    </lineage>
</organism>
<dbReference type="AlphaFoldDB" id="A0A645IGD8"/>
<protein>
    <submittedName>
        <fullName evidence="1">Uncharacterized protein</fullName>
    </submittedName>
</protein>
<accession>A0A645IGD8</accession>